<dbReference type="CDD" id="cd00075">
    <property type="entry name" value="HATPase"/>
    <property type="match status" value="1"/>
</dbReference>
<dbReference type="EC" id="2.7.13.3" evidence="3"/>
<dbReference type="PANTHER" id="PTHR45453">
    <property type="entry name" value="PHOSPHATE REGULON SENSOR PROTEIN PHOR"/>
    <property type="match status" value="1"/>
</dbReference>
<gene>
    <name evidence="14" type="ORF">HNP32_002656</name>
</gene>
<proteinExistence type="predicted"/>
<evidence type="ECO:0000259" key="13">
    <source>
        <dbReference type="PROSITE" id="PS50109"/>
    </source>
</evidence>
<evidence type="ECO:0000313" key="15">
    <source>
        <dbReference type="Proteomes" id="UP000539957"/>
    </source>
</evidence>
<dbReference type="FunFam" id="3.30.565.10:FF:000006">
    <property type="entry name" value="Sensor histidine kinase WalK"/>
    <property type="match status" value="1"/>
</dbReference>
<dbReference type="InterPro" id="IPR050351">
    <property type="entry name" value="BphY/WalK/GraS-like"/>
</dbReference>
<dbReference type="RefSeq" id="WP_184271177.1">
    <property type="nucleotide sequence ID" value="NZ_JACHKY010000004.1"/>
</dbReference>
<dbReference type="GO" id="GO:0016036">
    <property type="term" value="P:cellular response to phosphate starvation"/>
    <property type="evidence" value="ECO:0007669"/>
    <property type="project" value="TreeGrafter"/>
</dbReference>
<evidence type="ECO:0000256" key="7">
    <source>
        <dbReference type="ARBA" id="ARBA00022741"/>
    </source>
</evidence>
<evidence type="ECO:0000256" key="1">
    <source>
        <dbReference type="ARBA" id="ARBA00000085"/>
    </source>
</evidence>
<dbReference type="SMART" id="SM00387">
    <property type="entry name" value="HATPase_c"/>
    <property type="match status" value="1"/>
</dbReference>
<dbReference type="GO" id="GO:0005524">
    <property type="term" value="F:ATP binding"/>
    <property type="evidence" value="ECO:0007669"/>
    <property type="project" value="UniProtKB-KW"/>
</dbReference>
<accession>A0A7W7N547</accession>
<feature type="transmembrane region" description="Helical" evidence="12">
    <location>
        <begin position="42"/>
        <end position="60"/>
    </location>
</feature>
<evidence type="ECO:0000256" key="2">
    <source>
        <dbReference type="ARBA" id="ARBA00004236"/>
    </source>
</evidence>
<dbReference type="EMBL" id="JACHKY010000004">
    <property type="protein sequence ID" value="MBB4798902.1"/>
    <property type="molecule type" value="Genomic_DNA"/>
</dbReference>
<dbReference type="GO" id="GO:0000155">
    <property type="term" value="F:phosphorelay sensor kinase activity"/>
    <property type="evidence" value="ECO:0007669"/>
    <property type="project" value="InterPro"/>
</dbReference>
<dbReference type="SMART" id="SM00388">
    <property type="entry name" value="HisKA"/>
    <property type="match status" value="1"/>
</dbReference>
<dbReference type="InterPro" id="IPR036890">
    <property type="entry name" value="HATPase_C_sf"/>
</dbReference>
<evidence type="ECO:0000256" key="6">
    <source>
        <dbReference type="ARBA" id="ARBA00022679"/>
    </source>
</evidence>
<organism evidence="14 15">
    <name type="scientific">Brevundimonas bullata</name>
    <dbReference type="NCBI Taxonomy" id="13160"/>
    <lineage>
        <taxon>Bacteria</taxon>
        <taxon>Pseudomonadati</taxon>
        <taxon>Pseudomonadota</taxon>
        <taxon>Alphaproteobacteria</taxon>
        <taxon>Caulobacterales</taxon>
        <taxon>Caulobacteraceae</taxon>
        <taxon>Brevundimonas</taxon>
    </lineage>
</organism>
<comment type="caution">
    <text evidence="14">The sequence shown here is derived from an EMBL/GenBank/DDBJ whole genome shotgun (WGS) entry which is preliminary data.</text>
</comment>
<dbReference type="PROSITE" id="PS50109">
    <property type="entry name" value="HIS_KIN"/>
    <property type="match status" value="1"/>
</dbReference>
<keyword evidence="9" id="KW-0067">ATP-binding</keyword>
<dbReference type="InterPro" id="IPR003594">
    <property type="entry name" value="HATPase_dom"/>
</dbReference>
<evidence type="ECO:0000256" key="10">
    <source>
        <dbReference type="ARBA" id="ARBA00023012"/>
    </source>
</evidence>
<dbReference type="Gene3D" id="3.30.565.10">
    <property type="entry name" value="Histidine kinase-like ATPase, C-terminal domain"/>
    <property type="match status" value="1"/>
</dbReference>
<evidence type="ECO:0000256" key="3">
    <source>
        <dbReference type="ARBA" id="ARBA00012438"/>
    </source>
</evidence>
<keyword evidence="8 14" id="KW-0418">Kinase</keyword>
<evidence type="ECO:0000256" key="9">
    <source>
        <dbReference type="ARBA" id="ARBA00022840"/>
    </source>
</evidence>
<evidence type="ECO:0000256" key="4">
    <source>
        <dbReference type="ARBA" id="ARBA00022475"/>
    </source>
</evidence>
<dbReference type="SUPFAM" id="SSF55874">
    <property type="entry name" value="ATPase domain of HSP90 chaperone/DNA topoisomerase II/histidine kinase"/>
    <property type="match status" value="1"/>
</dbReference>
<dbReference type="GO" id="GO:0004721">
    <property type="term" value="F:phosphoprotein phosphatase activity"/>
    <property type="evidence" value="ECO:0007669"/>
    <property type="project" value="TreeGrafter"/>
</dbReference>
<keyword evidence="5" id="KW-0597">Phosphoprotein</keyword>
<feature type="transmembrane region" description="Helical" evidence="12">
    <location>
        <begin position="18"/>
        <end position="37"/>
    </location>
</feature>
<keyword evidence="10" id="KW-0902">Two-component regulatory system</keyword>
<reference evidence="14 15" key="1">
    <citation type="submission" date="2020-08" db="EMBL/GenBank/DDBJ databases">
        <title>Functional genomics of gut bacteria from endangered species of beetles.</title>
        <authorList>
            <person name="Carlos-Shanley C."/>
        </authorList>
    </citation>
    <scope>NUCLEOTIDE SEQUENCE [LARGE SCALE GENOMIC DNA]</scope>
    <source>
        <strain evidence="14 15">S00123</strain>
    </source>
</reference>
<name>A0A7W7N547_9CAUL</name>
<dbReference type="Pfam" id="PF02518">
    <property type="entry name" value="HATPase_c"/>
    <property type="match status" value="1"/>
</dbReference>
<dbReference type="SUPFAM" id="SSF47384">
    <property type="entry name" value="Homodimeric domain of signal transducing histidine kinase"/>
    <property type="match status" value="1"/>
</dbReference>
<dbReference type="CDD" id="cd00082">
    <property type="entry name" value="HisKA"/>
    <property type="match status" value="1"/>
</dbReference>
<dbReference type="PRINTS" id="PR00344">
    <property type="entry name" value="BCTRLSENSOR"/>
</dbReference>
<comment type="subcellular location">
    <subcellularLocation>
        <location evidence="2">Cell membrane</location>
    </subcellularLocation>
</comment>
<dbReference type="AlphaFoldDB" id="A0A7W7N547"/>
<dbReference type="GO" id="GO:0005886">
    <property type="term" value="C:plasma membrane"/>
    <property type="evidence" value="ECO:0007669"/>
    <property type="project" value="UniProtKB-SubCell"/>
</dbReference>
<keyword evidence="12" id="KW-0812">Transmembrane</keyword>
<dbReference type="InterPro" id="IPR036097">
    <property type="entry name" value="HisK_dim/P_sf"/>
</dbReference>
<dbReference type="Gene3D" id="1.10.287.130">
    <property type="match status" value="1"/>
</dbReference>
<dbReference type="FunFam" id="1.10.287.130:FF:000008">
    <property type="entry name" value="Two-component sensor histidine kinase"/>
    <property type="match status" value="1"/>
</dbReference>
<evidence type="ECO:0000256" key="8">
    <source>
        <dbReference type="ARBA" id="ARBA00022777"/>
    </source>
</evidence>
<keyword evidence="7" id="KW-0547">Nucleotide-binding</keyword>
<dbReference type="PANTHER" id="PTHR45453:SF1">
    <property type="entry name" value="PHOSPHATE REGULON SENSOR PROTEIN PHOR"/>
    <property type="match status" value="1"/>
</dbReference>
<evidence type="ECO:0000256" key="5">
    <source>
        <dbReference type="ARBA" id="ARBA00022553"/>
    </source>
</evidence>
<feature type="domain" description="Histidine kinase" evidence="13">
    <location>
        <begin position="217"/>
        <end position="462"/>
    </location>
</feature>
<keyword evidence="6 14" id="KW-0808">Transferase</keyword>
<keyword evidence="4" id="KW-1003">Cell membrane</keyword>
<dbReference type="InterPro" id="IPR004358">
    <property type="entry name" value="Sig_transdc_His_kin-like_C"/>
</dbReference>
<comment type="catalytic activity">
    <reaction evidence="1">
        <text>ATP + protein L-histidine = ADP + protein N-phospho-L-histidine.</text>
        <dbReference type="EC" id="2.7.13.3"/>
    </reaction>
</comment>
<protein>
    <recommendedName>
        <fullName evidence="3">histidine kinase</fullName>
        <ecNumber evidence="3">2.7.13.3</ecNumber>
    </recommendedName>
</protein>
<evidence type="ECO:0000256" key="11">
    <source>
        <dbReference type="ARBA" id="ARBA00023136"/>
    </source>
</evidence>
<keyword evidence="12" id="KW-1133">Transmembrane helix</keyword>
<evidence type="ECO:0000313" key="14">
    <source>
        <dbReference type="EMBL" id="MBB4798902.1"/>
    </source>
</evidence>
<evidence type="ECO:0000256" key="12">
    <source>
        <dbReference type="SAM" id="Phobius"/>
    </source>
</evidence>
<dbReference type="Proteomes" id="UP000539957">
    <property type="component" value="Unassembled WGS sequence"/>
</dbReference>
<sequence>MPYEHSPSPVAPTASSRLWTAGASGGVAILVMAVLAVMKPELAGWLAAGAVAVATTTWLVNRRPQPLASISELDGSGPVDLAPDGALLADVFEALADPILIISGGEADDIAGRRIALANAAARELFRLNGAGGGLLVSVIRDPKVLEAVDEALFGDFSSTVDYVGGGAQERHWRAFVRPLPERDAHLWGAGTLALLALRDETDTRRMEMMRVDFLANASHELRTPLASLSGFIETLKGHAKDDPKARDKFLDIMAIQADRMGRLVADLLSLSRIELNEHIAPLGRVDLARAASDVVDAVSVISSERGVTIKADLGQGGATVSGDRDEIIQVIQNLIDNALKYSSSGGVIEIAIERDLSLDEVMTARMPEGTRLSLATPDREAGQKYAVVTVRDHGPGMAREHLPRLTERFYRVEGQKSGERQGTGLGLAIVRHIIIRHRGGLAVDSALGQGAIFTACFPLAPARDADSGGGPVA</sequence>
<keyword evidence="15" id="KW-1185">Reference proteome</keyword>
<dbReference type="Pfam" id="PF00512">
    <property type="entry name" value="HisKA"/>
    <property type="match status" value="1"/>
</dbReference>
<dbReference type="InterPro" id="IPR005467">
    <property type="entry name" value="His_kinase_dom"/>
</dbReference>
<keyword evidence="11 12" id="KW-0472">Membrane</keyword>
<dbReference type="InterPro" id="IPR003661">
    <property type="entry name" value="HisK_dim/P_dom"/>
</dbReference>